<gene>
    <name evidence="6" type="ORF">SAMN05421748_108114</name>
</gene>
<evidence type="ECO:0000256" key="4">
    <source>
        <dbReference type="ARBA" id="ARBA00023163"/>
    </source>
</evidence>
<dbReference type="GO" id="GO:0003677">
    <property type="term" value="F:DNA binding"/>
    <property type="evidence" value="ECO:0007669"/>
    <property type="project" value="UniProtKB-KW"/>
</dbReference>
<dbReference type="RefSeq" id="WP_097321657.1">
    <property type="nucleotide sequence ID" value="NZ_OBDY01000008.1"/>
</dbReference>
<evidence type="ECO:0000256" key="3">
    <source>
        <dbReference type="ARBA" id="ARBA00023125"/>
    </source>
</evidence>
<evidence type="ECO:0000313" key="6">
    <source>
        <dbReference type="EMBL" id="SNY47328.1"/>
    </source>
</evidence>
<dbReference type="Gene3D" id="3.40.190.10">
    <property type="entry name" value="Periplasmic binding protein-like II"/>
    <property type="match status" value="2"/>
</dbReference>
<evidence type="ECO:0000313" key="7">
    <source>
        <dbReference type="Proteomes" id="UP000219612"/>
    </source>
</evidence>
<comment type="similarity">
    <text evidence="1">Belongs to the LysR transcriptional regulatory family.</text>
</comment>
<dbReference type="SUPFAM" id="SSF46785">
    <property type="entry name" value="Winged helix' DNA-binding domain"/>
    <property type="match status" value="1"/>
</dbReference>
<dbReference type="InterPro" id="IPR000847">
    <property type="entry name" value="LysR_HTH_N"/>
</dbReference>
<dbReference type="InterPro" id="IPR036390">
    <property type="entry name" value="WH_DNA-bd_sf"/>
</dbReference>
<keyword evidence="2" id="KW-0805">Transcription regulation</keyword>
<dbReference type="GO" id="GO:0003700">
    <property type="term" value="F:DNA-binding transcription factor activity"/>
    <property type="evidence" value="ECO:0007669"/>
    <property type="project" value="InterPro"/>
</dbReference>
<protein>
    <submittedName>
        <fullName evidence="6">DNA-binding transcriptional regulator, LysR family</fullName>
    </submittedName>
</protein>
<dbReference type="InterPro" id="IPR005119">
    <property type="entry name" value="LysR_subst-bd"/>
</dbReference>
<dbReference type="SUPFAM" id="SSF53850">
    <property type="entry name" value="Periplasmic binding protein-like II"/>
    <property type="match status" value="1"/>
</dbReference>
<keyword evidence="4" id="KW-0804">Transcription</keyword>
<dbReference type="Proteomes" id="UP000219612">
    <property type="component" value="Unassembled WGS sequence"/>
</dbReference>
<dbReference type="PANTHER" id="PTHR30346:SF0">
    <property type="entry name" value="HCA OPERON TRANSCRIPTIONAL ACTIVATOR HCAR"/>
    <property type="match status" value="1"/>
</dbReference>
<dbReference type="FunFam" id="1.10.10.10:FF:000001">
    <property type="entry name" value="LysR family transcriptional regulator"/>
    <property type="match status" value="1"/>
</dbReference>
<dbReference type="AlphaFoldDB" id="A0A285IH79"/>
<dbReference type="Gene3D" id="1.10.10.10">
    <property type="entry name" value="Winged helix-like DNA-binding domain superfamily/Winged helix DNA-binding domain"/>
    <property type="match status" value="1"/>
</dbReference>
<evidence type="ECO:0000256" key="2">
    <source>
        <dbReference type="ARBA" id="ARBA00023015"/>
    </source>
</evidence>
<accession>A0A285IH79</accession>
<proteinExistence type="inferred from homology"/>
<organism evidence="6 7">
    <name type="scientific">Paractinoplanes atraurantiacus</name>
    <dbReference type="NCBI Taxonomy" id="1036182"/>
    <lineage>
        <taxon>Bacteria</taxon>
        <taxon>Bacillati</taxon>
        <taxon>Actinomycetota</taxon>
        <taxon>Actinomycetes</taxon>
        <taxon>Micromonosporales</taxon>
        <taxon>Micromonosporaceae</taxon>
        <taxon>Paractinoplanes</taxon>
    </lineage>
</organism>
<dbReference type="PANTHER" id="PTHR30346">
    <property type="entry name" value="TRANSCRIPTIONAL DUAL REGULATOR HCAR-RELATED"/>
    <property type="match status" value="1"/>
</dbReference>
<dbReference type="InterPro" id="IPR036388">
    <property type="entry name" value="WH-like_DNA-bd_sf"/>
</dbReference>
<dbReference type="PROSITE" id="PS50931">
    <property type="entry name" value="HTH_LYSR"/>
    <property type="match status" value="1"/>
</dbReference>
<evidence type="ECO:0000259" key="5">
    <source>
        <dbReference type="PROSITE" id="PS50931"/>
    </source>
</evidence>
<dbReference type="GO" id="GO:0032993">
    <property type="term" value="C:protein-DNA complex"/>
    <property type="evidence" value="ECO:0007669"/>
    <property type="project" value="TreeGrafter"/>
</dbReference>
<reference evidence="6 7" key="1">
    <citation type="submission" date="2017-09" db="EMBL/GenBank/DDBJ databases">
        <authorList>
            <person name="Ehlers B."/>
            <person name="Leendertz F.H."/>
        </authorList>
    </citation>
    <scope>NUCLEOTIDE SEQUENCE [LARGE SCALE GENOMIC DNA]</scope>
    <source>
        <strain evidence="6 7">CGMCC 4.6857</strain>
    </source>
</reference>
<feature type="domain" description="HTH lysR-type" evidence="5">
    <location>
        <begin position="10"/>
        <end position="64"/>
    </location>
</feature>
<name>A0A285IH79_9ACTN</name>
<keyword evidence="3 6" id="KW-0238">DNA-binding</keyword>
<sequence length="305" mass="33309">MADPAYTFLQLRYFAAAAELGSMTAAAKELRVSQSAVSTAVAQLEKELKVQLLLRHHARGLTLTAAGKAFHRELRSFLAHSVELAESARNAGQGLVGDLTVGCFSTLAPFRLPGLLTRYEEAYPQVRIDVLEAEHATLQRALRAGECEVAVSYGYDLGEDIDREVIDASPPYAIVAAGHRLAARGEVSLAELALEPMILLDLPHSGAYFEALIARTGAAPVIRHRTTGFETVRALVAHGRGYALLNQRPAGDNTYDGRPVVALRLRDEVEPLEIVVVWMRGVRLTHRARAFVSMAKEAYRRKSDA</sequence>
<dbReference type="EMBL" id="OBDY01000008">
    <property type="protein sequence ID" value="SNY47328.1"/>
    <property type="molecule type" value="Genomic_DNA"/>
</dbReference>
<dbReference type="PRINTS" id="PR00039">
    <property type="entry name" value="HTHLYSR"/>
</dbReference>
<dbReference type="OrthoDB" id="4131546at2"/>
<evidence type="ECO:0000256" key="1">
    <source>
        <dbReference type="ARBA" id="ARBA00009437"/>
    </source>
</evidence>
<dbReference type="CDD" id="cd08412">
    <property type="entry name" value="PBP2_PAO1_like"/>
    <property type="match status" value="1"/>
</dbReference>
<dbReference type="Pfam" id="PF00126">
    <property type="entry name" value="HTH_1"/>
    <property type="match status" value="1"/>
</dbReference>
<keyword evidence="7" id="KW-1185">Reference proteome</keyword>
<dbReference type="Pfam" id="PF03466">
    <property type="entry name" value="LysR_substrate"/>
    <property type="match status" value="1"/>
</dbReference>